<proteinExistence type="predicted"/>
<gene>
    <name evidence="1" type="ORF">PCOR1329_LOCUS59492</name>
</gene>
<reference evidence="1" key="1">
    <citation type="submission" date="2023-10" db="EMBL/GenBank/DDBJ databases">
        <authorList>
            <person name="Chen Y."/>
            <person name="Shah S."/>
            <person name="Dougan E. K."/>
            <person name="Thang M."/>
            <person name="Chan C."/>
        </authorList>
    </citation>
    <scope>NUCLEOTIDE SEQUENCE [LARGE SCALE GENOMIC DNA]</scope>
</reference>
<dbReference type="EMBL" id="CAUYUJ010017417">
    <property type="protein sequence ID" value="CAK0874658.1"/>
    <property type="molecule type" value="Genomic_DNA"/>
</dbReference>
<evidence type="ECO:0000313" key="1">
    <source>
        <dbReference type="EMBL" id="CAK0874658.1"/>
    </source>
</evidence>
<dbReference type="PANTHER" id="PTHR13132">
    <property type="entry name" value="ALPHA- 1,6 -FUCOSYLTRANSFERASE"/>
    <property type="match status" value="1"/>
</dbReference>
<dbReference type="Proteomes" id="UP001189429">
    <property type="component" value="Unassembled WGS sequence"/>
</dbReference>
<sequence>MGRLDGLPAGTVAVHVRTSVDKTTNESWMGKPEMDRLSFDTYMEKVHMLVAGERGVRVLHENYSDTAQCFRYMPSAFARRLLFFNTEDEVEVRRAMSLAEGKSSQAWDVSFCTANRTNEGIITRKRKFGIRNIVIESLLNLELFLEADAWICTLASAWCAIIDELRMTVGGKASAPFIDLAFKRPTRYHRGCPEGMPLCYSGW</sequence>
<accession>A0ABN9VQL4</accession>
<protein>
    <submittedName>
        <fullName evidence="1">Uncharacterized protein</fullName>
    </submittedName>
</protein>
<comment type="caution">
    <text evidence="1">The sequence shown here is derived from an EMBL/GenBank/DDBJ whole genome shotgun (WGS) entry which is preliminary data.</text>
</comment>
<name>A0ABN9VQL4_9DINO</name>
<keyword evidence="2" id="KW-1185">Reference proteome</keyword>
<organism evidence="1 2">
    <name type="scientific">Prorocentrum cordatum</name>
    <dbReference type="NCBI Taxonomy" id="2364126"/>
    <lineage>
        <taxon>Eukaryota</taxon>
        <taxon>Sar</taxon>
        <taxon>Alveolata</taxon>
        <taxon>Dinophyceae</taxon>
        <taxon>Prorocentrales</taxon>
        <taxon>Prorocentraceae</taxon>
        <taxon>Prorocentrum</taxon>
    </lineage>
</organism>
<evidence type="ECO:0000313" key="2">
    <source>
        <dbReference type="Proteomes" id="UP001189429"/>
    </source>
</evidence>
<dbReference type="PANTHER" id="PTHR13132:SF29">
    <property type="entry name" value="ALPHA-(1,6)-FUCOSYLTRANSFERASE"/>
    <property type="match status" value="1"/>
</dbReference>